<evidence type="ECO:0000313" key="1">
    <source>
        <dbReference type="EMBL" id="SIT90912.1"/>
    </source>
</evidence>
<evidence type="ECO:0000313" key="2">
    <source>
        <dbReference type="Proteomes" id="UP000186997"/>
    </source>
</evidence>
<dbReference type="EMBL" id="FTPR01000003">
    <property type="protein sequence ID" value="SIT90912.1"/>
    <property type="molecule type" value="Genomic_DNA"/>
</dbReference>
<name>A0A1R3XHN4_9RHOB</name>
<proteinExistence type="predicted"/>
<protein>
    <recommendedName>
        <fullName evidence="3">Lipoprotein</fullName>
    </recommendedName>
</protein>
<accession>A0A1R3XHN4</accession>
<evidence type="ECO:0008006" key="3">
    <source>
        <dbReference type="Google" id="ProtNLM"/>
    </source>
</evidence>
<reference evidence="2" key="1">
    <citation type="submission" date="2017-01" db="EMBL/GenBank/DDBJ databases">
        <authorList>
            <person name="Varghese N."/>
            <person name="Submissions S."/>
        </authorList>
    </citation>
    <scope>NUCLEOTIDE SEQUENCE [LARGE SCALE GENOMIC DNA]</scope>
    <source>
        <strain evidence="2">DSM 29591</strain>
    </source>
</reference>
<dbReference type="PROSITE" id="PS51257">
    <property type="entry name" value="PROKAR_LIPOPROTEIN"/>
    <property type="match status" value="1"/>
</dbReference>
<keyword evidence="2" id="KW-1185">Reference proteome</keyword>
<gene>
    <name evidence="1" type="ORF">SAMN05421665_3269</name>
</gene>
<dbReference type="AlphaFoldDB" id="A0A1R3XHN4"/>
<dbReference type="STRING" id="287098.SAMN05421665_3269"/>
<organism evidence="1 2">
    <name type="scientific">Yoonia rosea</name>
    <dbReference type="NCBI Taxonomy" id="287098"/>
    <lineage>
        <taxon>Bacteria</taxon>
        <taxon>Pseudomonadati</taxon>
        <taxon>Pseudomonadota</taxon>
        <taxon>Alphaproteobacteria</taxon>
        <taxon>Rhodobacterales</taxon>
        <taxon>Paracoccaceae</taxon>
        <taxon>Yoonia</taxon>
    </lineage>
</organism>
<sequence length="65" mass="7079">MPKIIPSIVVLTALAACSTSISERLERSRLEIVDPTPDGDSTDAYFRDILTGETCKRRPIEGIGC</sequence>
<dbReference type="Proteomes" id="UP000186997">
    <property type="component" value="Unassembled WGS sequence"/>
</dbReference>